<evidence type="ECO:0000313" key="2">
    <source>
        <dbReference type="Proteomes" id="UP000828390"/>
    </source>
</evidence>
<dbReference type="AlphaFoldDB" id="A0A9D4FSN5"/>
<reference evidence="1" key="2">
    <citation type="submission" date="2020-11" db="EMBL/GenBank/DDBJ databases">
        <authorList>
            <person name="McCartney M.A."/>
            <person name="Auch B."/>
            <person name="Kono T."/>
            <person name="Mallez S."/>
            <person name="Becker A."/>
            <person name="Gohl D.M."/>
            <person name="Silverstein K.A.T."/>
            <person name="Koren S."/>
            <person name="Bechman K.B."/>
            <person name="Herman A."/>
            <person name="Abrahante J.E."/>
            <person name="Garbe J."/>
        </authorList>
    </citation>
    <scope>NUCLEOTIDE SEQUENCE</scope>
    <source>
        <strain evidence="1">Duluth1</strain>
        <tissue evidence="1">Whole animal</tissue>
    </source>
</reference>
<protein>
    <submittedName>
        <fullName evidence="1">Uncharacterized protein</fullName>
    </submittedName>
</protein>
<sequence length="126" mass="14187">MKKLYNDNFSRVTISPLNGIVDTKLRDVYMPPKICAIGKDIRVTKYKDVIFTNGKRNRLLIKGEAWSGKTTFLAKLALDWCDHTSCAMESSSINESNTSSVNSETVYISCATSVTSERMDMLVNHR</sequence>
<evidence type="ECO:0000313" key="1">
    <source>
        <dbReference type="EMBL" id="KAH3802271.1"/>
    </source>
</evidence>
<name>A0A9D4FSN5_DREPO</name>
<gene>
    <name evidence="1" type="ORF">DPMN_155944</name>
</gene>
<organism evidence="1 2">
    <name type="scientific">Dreissena polymorpha</name>
    <name type="common">Zebra mussel</name>
    <name type="synonym">Mytilus polymorpha</name>
    <dbReference type="NCBI Taxonomy" id="45954"/>
    <lineage>
        <taxon>Eukaryota</taxon>
        <taxon>Metazoa</taxon>
        <taxon>Spiralia</taxon>
        <taxon>Lophotrochozoa</taxon>
        <taxon>Mollusca</taxon>
        <taxon>Bivalvia</taxon>
        <taxon>Autobranchia</taxon>
        <taxon>Heteroconchia</taxon>
        <taxon>Euheterodonta</taxon>
        <taxon>Imparidentia</taxon>
        <taxon>Neoheterodontei</taxon>
        <taxon>Myida</taxon>
        <taxon>Dreissenoidea</taxon>
        <taxon>Dreissenidae</taxon>
        <taxon>Dreissena</taxon>
    </lineage>
</organism>
<accession>A0A9D4FSN5</accession>
<dbReference type="Proteomes" id="UP000828390">
    <property type="component" value="Unassembled WGS sequence"/>
</dbReference>
<proteinExistence type="predicted"/>
<reference evidence="1" key="1">
    <citation type="journal article" date="2019" name="bioRxiv">
        <title>The Genome of the Zebra Mussel, Dreissena polymorpha: A Resource for Invasive Species Research.</title>
        <authorList>
            <person name="McCartney M.A."/>
            <person name="Auch B."/>
            <person name="Kono T."/>
            <person name="Mallez S."/>
            <person name="Zhang Y."/>
            <person name="Obille A."/>
            <person name="Becker A."/>
            <person name="Abrahante J.E."/>
            <person name="Garbe J."/>
            <person name="Badalamenti J.P."/>
            <person name="Herman A."/>
            <person name="Mangelson H."/>
            <person name="Liachko I."/>
            <person name="Sullivan S."/>
            <person name="Sone E.D."/>
            <person name="Koren S."/>
            <person name="Silverstein K.A.T."/>
            <person name="Beckman K.B."/>
            <person name="Gohl D.M."/>
        </authorList>
    </citation>
    <scope>NUCLEOTIDE SEQUENCE</scope>
    <source>
        <strain evidence="1">Duluth1</strain>
        <tissue evidence="1">Whole animal</tissue>
    </source>
</reference>
<dbReference type="Gene3D" id="3.40.50.300">
    <property type="entry name" value="P-loop containing nucleotide triphosphate hydrolases"/>
    <property type="match status" value="1"/>
</dbReference>
<dbReference type="InterPro" id="IPR027417">
    <property type="entry name" value="P-loop_NTPase"/>
</dbReference>
<comment type="caution">
    <text evidence="1">The sequence shown here is derived from an EMBL/GenBank/DDBJ whole genome shotgun (WGS) entry which is preliminary data.</text>
</comment>
<keyword evidence="2" id="KW-1185">Reference proteome</keyword>
<dbReference type="EMBL" id="JAIWYP010000007">
    <property type="protein sequence ID" value="KAH3802271.1"/>
    <property type="molecule type" value="Genomic_DNA"/>
</dbReference>